<keyword evidence="1" id="KW-0812">Transmembrane</keyword>
<feature type="transmembrane region" description="Helical" evidence="1">
    <location>
        <begin position="42"/>
        <end position="64"/>
    </location>
</feature>
<proteinExistence type="predicted"/>
<keyword evidence="1" id="KW-0472">Membrane</keyword>
<evidence type="ECO:0000313" key="3">
    <source>
        <dbReference type="WBParaSite" id="Minc3s00629g15329"/>
    </source>
</evidence>
<dbReference type="AlphaFoldDB" id="A0A914LLD0"/>
<evidence type="ECO:0000313" key="2">
    <source>
        <dbReference type="Proteomes" id="UP000887563"/>
    </source>
</evidence>
<feature type="transmembrane region" description="Helical" evidence="1">
    <location>
        <begin position="12"/>
        <end position="36"/>
    </location>
</feature>
<sequence length="94" mass="10390">MHCCCCLGSRELCVLVVGICGIVGSVHHLVVVLLLVSISWQLAMLMFVVAACCLHHSIHHCFVVHHCVNVVWRYDYCFVENTHGKASILPSTTS</sequence>
<keyword evidence="1" id="KW-1133">Transmembrane helix</keyword>
<protein>
    <submittedName>
        <fullName evidence="3">Candidate secreted effector</fullName>
    </submittedName>
</protein>
<reference evidence="3" key="1">
    <citation type="submission" date="2022-11" db="UniProtKB">
        <authorList>
            <consortium name="WormBaseParasite"/>
        </authorList>
    </citation>
    <scope>IDENTIFICATION</scope>
</reference>
<dbReference type="WBParaSite" id="Minc3s00629g15329">
    <property type="protein sequence ID" value="Minc3s00629g15329"/>
    <property type="gene ID" value="Minc3s00629g15329"/>
</dbReference>
<evidence type="ECO:0000256" key="1">
    <source>
        <dbReference type="SAM" id="Phobius"/>
    </source>
</evidence>
<organism evidence="2 3">
    <name type="scientific">Meloidogyne incognita</name>
    <name type="common">Southern root-knot nematode worm</name>
    <name type="synonym">Oxyuris incognita</name>
    <dbReference type="NCBI Taxonomy" id="6306"/>
    <lineage>
        <taxon>Eukaryota</taxon>
        <taxon>Metazoa</taxon>
        <taxon>Ecdysozoa</taxon>
        <taxon>Nematoda</taxon>
        <taxon>Chromadorea</taxon>
        <taxon>Rhabditida</taxon>
        <taxon>Tylenchina</taxon>
        <taxon>Tylenchomorpha</taxon>
        <taxon>Tylenchoidea</taxon>
        <taxon>Meloidogynidae</taxon>
        <taxon>Meloidogyninae</taxon>
        <taxon>Meloidogyne</taxon>
        <taxon>Meloidogyne incognita group</taxon>
    </lineage>
</organism>
<keyword evidence="2" id="KW-1185">Reference proteome</keyword>
<dbReference type="Proteomes" id="UP000887563">
    <property type="component" value="Unplaced"/>
</dbReference>
<accession>A0A914LLD0</accession>
<name>A0A914LLD0_MELIC</name>